<proteinExistence type="predicted"/>
<name>A0A1J7IC04_9PEZI</name>
<keyword evidence="2" id="KW-1185">Reference proteome</keyword>
<sequence length="54" mass="5888">METIQEYAIPPWEPRLQTIQEPDREKVAEMANEATGIVIATSSSVKNGRVGMGG</sequence>
<dbReference type="OrthoDB" id="5059038at2759"/>
<reference evidence="1 2" key="1">
    <citation type="submission" date="2016-10" db="EMBL/GenBank/DDBJ databases">
        <title>Draft genome sequence of Coniochaeta ligniaria NRRL30616, a lignocellulolytic fungus for bioabatement of inhibitors in plant biomass hydrolysates.</title>
        <authorList>
            <consortium name="DOE Joint Genome Institute"/>
            <person name="Jimenez D.J."/>
            <person name="Hector R.E."/>
            <person name="Riley R."/>
            <person name="Sun H."/>
            <person name="Grigoriev I.V."/>
            <person name="Van Elsas J.D."/>
            <person name="Nichols N.N."/>
        </authorList>
    </citation>
    <scope>NUCLEOTIDE SEQUENCE [LARGE SCALE GENOMIC DNA]</scope>
    <source>
        <strain evidence="1 2">NRRL 30616</strain>
    </source>
</reference>
<feature type="non-terminal residue" evidence="1">
    <location>
        <position position="54"/>
    </location>
</feature>
<dbReference type="InParanoid" id="A0A1J7IC04"/>
<evidence type="ECO:0000313" key="1">
    <source>
        <dbReference type="EMBL" id="OIW24965.1"/>
    </source>
</evidence>
<gene>
    <name evidence="1" type="ORF">CONLIGDRAFT_546433</name>
</gene>
<accession>A0A1J7IC04</accession>
<dbReference type="AlphaFoldDB" id="A0A1J7IC04"/>
<protein>
    <submittedName>
        <fullName evidence="1">Uncharacterized protein</fullName>
    </submittedName>
</protein>
<dbReference type="STRING" id="1408157.A0A1J7IC04"/>
<dbReference type="Proteomes" id="UP000182658">
    <property type="component" value="Unassembled WGS sequence"/>
</dbReference>
<dbReference type="EMBL" id="KV875102">
    <property type="protein sequence ID" value="OIW24965.1"/>
    <property type="molecule type" value="Genomic_DNA"/>
</dbReference>
<organism evidence="1 2">
    <name type="scientific">Coniochaeta ligniaria NRRL 30616</name>
    <dbReference type="NCBI Taxonomy" id="1408157"/>
    <lineage>
        <taxon>Eukaryota</taxon>
        <taxon>Fungi</taxon>
        <taxon>Dikarya</taxon>
        <taxon>Ascomycota</taxon>
        <taxon>Pezizomycotina</taxon>
        <taxon>Sordariomycetes</taxon>
        <taxon>Sordariomycetidae</taxon>
        <taxon>Coniochaetales</taxon>
        <taxon>Coniochaetaceae</taxon>
        <taxon>Coniochaeta</taxon>
    </lineage>
</organism>
<evidence type="ECO:0000313" key="2">
    <source>
        <dbReference type="Proteomes" id="UP000182658"/>
    </source>
</evidence>